<dbReference type="FunFam" id="3.20.20.70:FF:000059">
    <property type="entry name" value="N-ethylmaleimide reductase, FMN-linked"/>
    <property type="match status" value="1"/>
</dbReference>
<dbReference type="Pfam" id="PF00724">
    <property type="entry name" value="Oxidored_FMN"/>
    <property type="match status" value="1"/>
</dbReference>
<dbReference type="AlphaFoldDB" id="A0A2S8B1W8"/>
<dbReference type="SUPFAM" id="SSF51395">
    <property type="entry name" value="FMN-linked oxidoreductases"/>
    <property type="match status" value="1"/>
</dbReference>
<protein>
    <submittedName>
        <fullName evidence="6">Alkene reductase</fullName>
    </submittedName>
</protein>
<evidence type="ECO:0000313" key="6">
    <source>
        <dbReference type="EMBL" id="PQM26298.1"/>
    </source>
</evidence>
<evidence type="ECO:0000256" key="2">
    <source>
        <dbReference type="ARBA" id="ARBA00005979"/>
    </source>
</evidence>
<dbReference type="Gene3D" id="3.20.20.70">
    <property type="entry name" value="Aldolase class I"/>
    <property type="match status" value="1"/>
</dbReference>
<feature type="region of interest" description="Disordered" evidence="4">
    <location>
        <begin position="338"/>
        <end position="359"/>
    </location>
</feature>
<comment type="caution">
    <text evidence="6">The sequence shown here is derived from an EMBL/GenBank/DDBJ whole genome shotgun (WGS) entry which is preliminary data.</text>
</comment>
<evidence type="ECO:0000256" key="3">
    <source>
        <dbReference type="ARBA" id="ARBA00023002"/>
    </source>
</evidence>
<comment type="similarity">
    <text evidence="2">Belongs to the NADH:flavin oxidoreductase/NADH oxidase family.</text>
</comment>
<dbReference type="OrthoDB" id="9804454at2"/>
<dbReference type="GO" id="GO:0010181">
    <property type="term" value="F:FMN binding"/>
    <property type="evidence" value="ECO:0007669"/>
    <property type="project" value="InterPro"/>
</dbReference>
<dbReference type="Proteomes" id="UP000238954">
    <property type="component" value="Chromosome"/>
</dbReference>
<accession>A0A2S8B1W8</accession>
<keyword evidence="7" id="KW-1185">Reference proteome</keyword>
<dbReference type="PANTHER" id="PTHR22893:SF91">
    <property type="entry name" value="NADPH DEHYDROGENASE 2-RELATED"/>
    <property type="match status" value="1"/>
</dbReference>
<reference evidence="7" key="1">
    <citation type="submission" date="2017-11" db="EMBL/GenBank/DDBJ databases">
        <title>The complete genome sequence of Sphingopyxis pomeranensis sp. nov. strain WS5A3p.</title>
        <authorList>
            <person name="Kaminski M.A."/>
        </authorList>
    </citation>
    <scope>NUCLEOTIDE SEQUENCE [LARGE SCALE GENOMIC DNA]</scope>
    <source>
        <strain evidence="7">WS5A3p</strain>
    </source>
</reference>
<name>A0A2S8B1W8_9SPHN</name>
<dbReference type="CDD" id="cd02933">
    <property type="entry name" value="OYE_like_FMN"/>
    <property type="match status" value="1"/>
</dbReference>
<dbReference type="RefSeq" id="WP_105999675.1">
    <property type="nucleotide sequence ID" value="NZ_CM009578.1"/>
</dbReference>
<gene>
    <name evidence="6" type="ORF">CVO77_14655</name>
</gene>
<evidence type="ECO:0000313" key="7">
    <source>
        <dbReference type="Proteomes" id="UP000238954"/>
    </source>
</evidence>
<proteinExistence type="inferred from homology"/>
<dbReference type="GO" id="GO:0005829">
    <property type="term" value="C:cytosol"/>
    <property type="evidence" value="ECO:0007669"/>
    <property type="project" value="UniProtKB-ARBA"/>
</dbReference>
<evidence type="ECO:0000259" key="5">
    <source>
        <dbReference type="Pfam" id="PF00724"/>
    </source>
</evidence>
<feature type="domain" description="NADH:flavin oxidoreductase/NADH oxidase N-terminal" evidence="5">
    <location>
        <begin position="3"/>
        <end position="333"/>
    </location>
</feature>
<comment type="cofactor">
    <cofactor evidence="1">
        <name>FMN</name>
        <dbReference type="ChEBI" id="CHEBI:58210"/>
    </cofactor>
</comment>
<dbReference type="InterPro" id="IPR001155">
    <property type="entry name" value="OxRdtase_FMN_N"/>
</dbReference>
<dbReference type="InterPro" id="IPR013785">
    <property type="entry name" value="Aldolase_TIM"/>
</dbReference>
<keyword evidence="3" id="KW-0560">Oxidoreductase</keyword>
<dbReference type="EMBL" id="PHFW01000003">
    <property type="protein sequence ID" value="PQM26298.1"/>
    <property type="molecule type" value="Genomic_DNA"/>
</dbReference>
<organism evidence="6 7">
    <name type="scientific">Sphingopyxis lindanitolerans</name>
    <dbReference type="NCBI Taxonomy" id="2054227"/>
    <lineage>
        <taxon>Bacteria</taxon>
        <taxon>Pseudomonadati</taxon>
        <taxon>Pseudomonadota</taxon>
        <taxon>Alphaproteobacteria</taxon>
        <taxon>Sphingomonadales</taxon>
        <taxon>Sphingomonadaceae</taxon>
        <taxon>Sphingopyxis</taxon>
    </lineage>
</organism>
<dbReference type="InterPro" id="IPR045247">
    <property type="entry name" value="Oye-like"/>
</dbReference>
<dbReference type="PANTHER" id="PTHR22893">
    <property type="entry name" value="NADH OXIDOREDUCTASE-RELATED"/>
    <property type="match status" value="1"/>
</dbReference>
<evidence type="ECO:0000256" key="1">
    <source>
        <dbReference type="ARBA" id="ARBA00001917"/>
    </source>
</evidence>
<sequence length="359" mass="38740">MPSLFDPVALGALIVPNRILMAPLTRTRGSADHVATPIMADYYAQRASAGLIVSEAIGISRQGLGMPHATGLWRDDQVAGWRRVTDAVHAANGRIIAQIWHMGRMVHPSFTDGATPISSSSTRAPGRAHTYDGRAPYAEARPLAREEIVEVVEDYRLAARNALRAGFDGVQVHAANGYLIDQFLRDNANHRDDDYGGGFDNRMRFLLDVTRAVCAEAGADRTSVRLSPNGDTQGVNDSDPEPLFAAVARALDPLGLAFLELREPPRDGTLGMADRDPIAPAIRANFGGKLVLNSDLTREAAERLVADGAADAVSFGRLFISNPDLPERFARDHPLSDYDRATSYAQGPEGYTDYPAAAP</sequence>
<evidence type="ECO:0000256" key="4">
    <source>
        <dbReference type="SAM" id="MobiDB-lite"/>
    </source>
</evidence>
<dbReference type="GO" id="GO:0016628">
    <property type="term" value="F:oxidoreductase activity, acting on the CH-CH group of donors, NAD or NADP as acceptor"/>
    <property type="evidence" value="ECO:0007669"/>
    <property type="project" value="UniProtKB-ARBA"/>
</dbReference>